<keyword evidence="4" id="KW-1185">Reference proteome</keyword>
<comment type="caution">
    <text evidence="3">The sequence shown here is derived from an EMBL/GenBank/DDBJ whole genome shotgun (WGS) entry which is preliminary data.</text>
</comment>
<name>A0ABV4ZL45_9ACTN</name>
<keyword evidence="2" id="KW-0812">Transmembrane</keyword>
<feature type="region of interest" description="Disordered" evidence="1">
    <location>
        <begin position="129"/>
        <end position="187"/>
    </location>
</feature>
<reference evidence="3 4" key="1">
    <citation type="submission" date="2024-09" db="EMBL/GenBank/DDBJ databases">
        <title>Draft genome sequence of multifaceted antimicrobials producing Streptomyces sp. strain FH1.</title>
        <authorList>
            <person name="Hassan F."/>
            <person name="Ali H."/>
            <person name="Hassan N."/>
            <person name="Nawaz A."/>
        </authorList>
    </citation>
    <scope>NUCLEOTIDE SEQUENCE [LARGE SCALE GENOMIC DNA]</scope>
    <source>
        <strain evidence="3 4">FH1</strain>
    </source>
</reference>
<dbReference type="Proteomes" id="UP001577267">
    <property type="component" value="Unassembled WGS sequence"/>
</dbReference>
<evidence type="ECO:0000313" key="4">
    <source>
        <dbReference type="Proteomes" id="UP001577267"/>
    </source>
</evidence>
<evidence type="ECO:0000256" key="2">
    <source>
        <dbReference type="SAM" id="Phobius"/>
    </source>
</evidence>
<dbReference type="EMBL" id="JBHGBT010000007">
    <property type="protein sequence ID" value="MFB4194678.1"/>
    <property type="molecule type" value="Genomic_DNA"/>
</dbReference>
<feature type="region of interest" description="Disordered" evidence="1">
    <location>
        <begin position="1"/>
        <end position="101"/>
    </location>
</feature>
<feature type="compositionally biased region" description="Gly residues" evidence="1">
    <location>
        <begin position="79"/>
        <end position="92"/>
    </location>
</feature>
<keyword evidence="2" id="KW-0472">Membrane</keyword>
<feature type="compositionally biased region" description="Acidic residues" evidence="1">
    <location>
        <begin position="156"/>
        <end position="176"/>
    </location>
</feature>
<gene>
    <name evidence="3" type="ORF">ACE11A_09980</name>
</gene>
<dbReference type="RefSeq" id="WP_375062669.1">
    <property type="nucleotide sequence ID" value="NZ_JBHGBT010000007.1"/>
</dbReference>
<evidence type="ECO:0000313" key="3">
    <source>
        <dbReference type="EMBL" id="MFB4194678.1"/>
    </source>
</evidence>
<accession>A0ABV4ZL45</accession>
<protein>
    <submittedName>
        <fullName evidence="3">Carbohydrate-binding protein</fullName>
    </submittedName>
</protein>
<sequence>MSAGSQGRGTPEQGDDPFGYLYRPEGGQGGAGQPQAPQPPPSYHQVRPVGERSFGGQQRGAGHGQQDAYYAAPETQPGGAHGGGHGGHGGHGGRGRGDAGPPKRNGLLIGAIAVVAAVVVGVGAAVIFSNGDSDDQNQSQEDPTVDPTDDHRDEDTNPEEEDPGDEEEDEDGDPDAELPTADITDPGEVTLSAGAVLESNIPGARSGSGAYVGGMNNHNATVTWTIDFQGEPGQYYFNMGYTVKGDQSLSFAVNSEIRNDKIDAKDFNGPYIEDSDGLDKRWTRTWKLVDLEPGENTFHIGCTTGDKCDVYIDTLWITDEQVTG</sequence>
<dbReference type="Gene3D" id="2.60.120.260">
    <property type="entry name" value="Galactose-binding domain-like"/>
    <property type="match status" value="1"/>
</dbReference>
<feature type="transmembrane region" description="Helical" evidence="2">
    <location>
        <begin position="106"/>
        <end position="128"/>
    </location>
</feature>
<organism evidence="3 4">
    <name type="scientific">Streptomyces carpaticus</name>
    <dbReference type="NCBI Taxonomy" id="285558"/>
    <lineage>
        <taxon>Bacteria</taxon>
        <taxon>Bacillati</taxon>
        <taxon>Actinomycetota</taxon>
        <taxon>Actinomycetes</taxon>
        <taxon>Kitasatosporales</taxon>
        <taxon>Streptomycetaceae</taxon>
        <taxon>Streptomyces</taxon>
    </lineage>
</organism>
<evidence type="ECO:0000256" key="1">
    <source>
        <dbReference type="SAM" id="MobiDB-lite"/>
    </source>
</evidence>
<keyword evidence="2" id="KW-1133">Transmembrane helix</keyword>
<proteinExistence type="predicted"/>